<dbReference type="SMART" id="SM00283">
    <property type="entry name" value="MA"/>
    <property type="match status" value="1"/>
</dbReference>
<dbReference type="PANTHER" id="PTHR32089">
    <property type="entry name" value="METHYL-ACCEPTING CHEMOTAXIS PROTEIN MCPB"/>
    <property type="match status" value="1"/>
</dbReference>
<dbReference type="PROSITE" id="PS50885">
    <property type="entry name" value="HAMP"/>
    <property type="match status" value="1"/>
</dbReference>
<dbReference type="CDD" id="cd06225">
    <property type="entry name" value="HAMP"/>
    <property type="match status" value="1"/>
</dbReference>
<feature type="transmembrane region" description="Helical" evidence="6">
    <location>
        <begin position="36"/>
        <end position="60"/>
    </location>
</feature>
<keyword evidence="2 6" id="KW-1133">Transmembrane helix</keyword>
<evidence type="ECO:0000256" key="2">
    <source>
        <dbReference type="ARBA" id="ARBA00022989"/>
    </source>
</evidence>
<evidence type="ECO:0000256" key="1">
    <source>
        <dbReference type="ARBA" id="ARBA00022692"/>
    </source>
</evidence>
<proteinExistence type="inferred from homology"/>
<dbReference type="AlphaFoldDB" id="A0A8J3ZHJ1"/>
<dbReference type="PANTHER" id="PTHR32089:SF112">
    <property type="entry name" value="LYSOZYME-LIKE PROTEIN-RELATED"/>
    <property type="match status" value="1"/>
</dbReference>
<dbReference type="InterPro" id="IPR004089">
    <property type="entry name" value="MCPsignal_dom"/>
</dbReference>
<comment type="caution">
    <text evidence="9">The sequence shown here is derived from an EMBL/GenBank/DDBJ whole genome shotgun (WGS) entry which is preliminary data.</text>
</comment>
<dbReference type="GO" id="GO:0006935">
    <property type="term" value="P:chemotaxis"/>
    <property type="evidence" value="ECO:0007669"/>
    <property type="project" value="InterPro"/>
</dbReference>
<dbReference type="Pfam" id="PF00672">
    <property type="entry name" value="HAMP"/>
    <property type="match status" value="1"/>
</dbReference>
<dbReference type="Gene3D" id="1.10.287.950">
    <property type="entry name" value="Methyl-accepting chemotaxis protein"/>
    <property type="match status" value="1"/>
</dbReference>
<reference evidence="9" key="1">
    <citation type="submission" date="2021-01" db="EMBL/GenBank/DDBJ databases">
        <title>Whole genome shotgun sequence of Virgisporangium aurantiacum NBRC 16421.</title>
        <authorList>
            <person name="Komaki H."/>
            <person name="Tamura T."/>
        </authorList>
    </citation>
    <scope>NUCLEOTIDE SEQUENCE</scope>
    <source>
        <strain evidence="9">NBRC 16421</strain>
    </source>
</reference>
<keyword evidence="1 6" id="KW-0812">Transmembrane</keyword>
<feature type="domain" description="HAMP" evidence="8">
    <location>
        <begin position="240"/>
        <end position="292"/>
    </location>
</feature>
<dbReference type="GO" id="GO:0004888">
    <property type="term" value="F:transmembrane signaling receptor activity"/>
    <property type="evidence" value="ECO:0007669"/>
    <property type="project" value="InterPro"/>
</dbReference>
<sequence>MLSAGCDTGGVVGSVSGIGRSPGRRGLLRLITNRKVITKILAAVLLVAVIGSGVAVFSVVQMAAVNASTGVVYDGGLQLRTIAQMRNAFNRARTTSLDHFLATDAAERATKEQALADDERALADAESTYKRFKLGPIRIEALAKFDKAWSSYLTVLHDRLIPLSRADRRTEIHDIRAAEMAPLVATMREALDTLAEQTMVKAQEEKAAAQDAYTTARTLVLTLIIIGAAVGVAVAFGIARLITRPLAACVVTLERIQGGDLTSRTGLAGRDEVGRLARALDASTDATAAMVRRVADNANHVAAASEQLSAVATEMSSAAEQTSAQAGTVAASAGEVSRNVQTVAAGSEQMGTAIREIAGSAAEASNVSGESARTAQRTNEIVARLGQSSTEISSVVKLITSIAEQTNLLALNATIEAARAGESGKGFAVAATEVKDLAQETAKATDDISRRIAAIQSETDQAVAAIGEITSVTHRINDYTSTIAAAVEEQTATTNEMSRNVNDAATSAADIAATITGVAQAADSTATGATQTQTTAQELARMAAELQSTVATYQV</sequence>
<dbReference type="Pfam" id="PF12729">
    <property type="entry name" value="4HB_MCP_1"/>
    <property type="match status" value="1"/>
</dbReference>
<keyword evidence="6" id="KW-0472">Membrane</keyword>
<dbReference type="InterPro" id="IPR004090">
    <property type="entry name" value="Chemotax_Me-accpt_rcpt"/>
</dbReference>
<dbReference type="GO" id="GO:0016020">
    <property type="term" value="C:membrane"/>
    <property type="evidence" value="ECO:0007669"/>
    <property type="project" value="InterPro"/>
</dbReference>
<evidence type="ECO:0000256" key="4">
    <source>
        <dbReference type="ARBA" id="ARBA00029447"/>
    </source>
</evidence>
<dbReference type="Pfam" id="PF00015">
    <property type="entry name" value="MCPsignal"/>
    <property type="match status" value="1"/>
</dbReference>
<keyword evidence="10" id="KW-1185">Reference proteome</keyword>
<organism evidence="9 10">
    <name type="scientific">Virgisporangium aurantiacum</name>
    <dbReference type="NCBI Taxonomy" id="175570"/>
    <lineage>
        <taxon>Bacteria</taxon>
        <taxon>Bacillati</taxon>
        <taxon>Actinomycetota</taxon>
        <taxon>Actinomycetes</taxon>
        <taxon>Micromonosporales</taxon>
        <taxon>Micromonosporaceae</taxon>
        <taxon>Virgisporangium</taxon>
    </lineage>
</organism>
<evidence type="ECO:0000259" key="8">
    <source>
        <dbReference type="PROSITE" id="PS50885"/>
    </source>
</evidence>
<evidence type="ECO:0000313" key="9">
    <source>
        <dbReference type="EMBL" id="GIJ63022.1"/>
    </source>
</evidence>
<evidence type="ECO:0000256" key="6">
    <source>
        <dbReference type="SAM" id="Phobius"/>
    </source>
</evidence>
<dbReference type="InterPro" id="IPR003660">
    <property type="entry name" value="HAMP_dom"/>
</dbReference>
<dbReference type="Proteomes" id="UP000612585">
    <property type="component" value="Unassembled WGS sequence"/>
</dbReference>
<dbReference type="GO" id="GO:0007165">
    <property type="term" value="P:signal transduction"/>
    <property type="evidence" value="ECO:0007669"/>
    <property type="project" value="UniProtKB-KW"/>
</dbReference>
<gene>
    <name evidence="9" type="ORF">Vau01_105380</name>
</gene>
<feature type="transmembrane region" description="Helical" evidence="6">
    <location>
        <begin position="219"/>
        <end position="242"/>
    </location>
</feature>
<evidence type="ECO:0000256" key="5">
    <source>
        <dbReference type="PROSITE-ProRule" id="PRU00284"/>
    </source>
</evidence>
<name>A0A8J3ZHJ1_9ACTN</name>
<dbReference type="EMBL" id="BOPG01000085">
    <property type="protein sequence ID" value="GIJ63022.1"/>
    <property type="molecule type" value="Genomic_DNA"/>
</dbReference>
<comment type="similarity">
    <text evidence="4">Belongs to the methyl-accepting chemotaxis (MCP) protein family.</text>
</comment>
<protein>
    <submittedName>
        <fullName evidence="9">Chemotaxis protein</fullName>
    </submittedName>
</protein>
<keyword evidence="3 5" id="KW-0807">Transducer</keyword>
<evidence type="ECO:0000256" key="3">
    <source>
        <dbReference type="ARBA" id="ARBA00023224"/>
    </source>
</evidence>
<dbReference type="SUPFAM" id="SSF58104">
    <property type="entry name" value="Methyl-accepting chemotaxis protein (MCP) signaling domain"/>
    <property type="match status" value="1"/>
</dbReference>
<dbReference type="SMART" id="SM00304">
    <property type="entry name" value="HAMP"/>
    <property type="match status" value="2"/>
</dbReference>
<feature type="domain" description="Methyl-accepting transducer" evidence="7">
    <location>
        <begin position="297"/>
        <end position="526"/>
    </location>
</feature>
<dbReference type="PROSITE" id="PS50111">
    <property type="entry name" value="CHEMOTAXIS_TRANSDUC_2"/>
    <property type="match status" value="1"/>
</dbReference>
<evidence type="ECO:0000313" key="10">
    <source>
        <dbReference type="Proteomes" id="UP000612585"/>
    </source>
</evidence>
<accession>A0A8J3ZHJ1</accession>
<evidence type="ECO:0000259" key="7">
    <source>
        <dbReference type="PROSITE" id="PS50111"/>
    </source>
</evidence>
<dbReference type="InterPro" id="IPR024478">
    <property type="entry name" value="HlyB_4HB_MCP"/>
</dbReference>
<dbReference type="PRINTS" id="PR00260">
    <property type="entry name" value="CHEMTRNSDUCR"/>
</dbReference>